<dbReference type="InterPro" id="IPR045247">
    <property type="entry name" value="Oye-like"/>
</dbReference>
<dbReference type="GO" id="GO:0016491">
    <property type="term" value="F:oxidoreductase activity"/>
    <property type="evidence" value="ECO:0007669"/>
    <property type="project" value="UniProtKB-KW"/>
</dbReference>
<dbReference type="RefSeq" id="WP_081741250.1">
    <property type="nucleotide sequence ID" value="NZ_JACIER010000004.1"/>
</dbReference>
<feature type="domain" description="NADH:flavin oxidoreductase/NADH oxidase N-terminal" evidence="1">
    <location>
        <begin position="9"/>
        <end position="97"/>
    </location>
</feature>
<dbReference type="AlphaFoldDB" id="A0A840CXA3"/>
<dbReference type="EC" id="1.-.-.-" evidence="2"/>
<gene>
    <name evidence="2" type="ORF">GGR06_001283</name>
</gene>
<comment type="caution">
    <text evidence="2">The sequence shown here is derived from an EMBL/GenBank/DDBJ whole genome shotgun (WGS) entry which is preliminary data.</text>
</comment>
<accession>A0A840CXA3</accession>
<dbReference type="Proteomes" id="UP000560658">
    <property type="component" value="Unassembled WGS sequence"/>
</dbReference>
<dbReference type="Gene3D" id="3.20.20.70">
    <property type="entry name" value="Aldolase class I"/>
    <property type="match status" value="1"/>
</dbReference>
<organism evidence="2 3">
    <name type="scientific">Bacteroides reticulotermitis</name>
    <dbReference type="NCBI Taxonomy" id="1133319"/>
    <lineage>
        <taxon>Bacteria</taxon>
        <taxon>Pseudomonadati</taxon>
        <taxon>Bacteroidota</taxon>
        <taxon>Bacteroidia</taxon>
        <taxon>Bacteroidales</taxon>
        <taxon>Bacteroidaceae</taxon>
        <taxon>Bacteroides</taxon>
    </lineage>
</organism>
<dbReference type="PANTHER" id="PTHR22893">
    <property type="entry name" value="NADH OXIDOREDUCTASE-RELATED"/>
    <property type="match status" value="1"/>
</dbReference>
<dbReference type="SUPFAM" id="SSF51395">
    <property type="entry name" value="FMN-linked oxidoreductases"/>
    <property type="match status" value="1"/>
</dbReference>
<dbReference type="Pfam" id="PF00724">
    <property type="entry name" value="Oxidored_FMN"/>
    <property type="match status" value="1"/>
</dbReference>
<sequence length="98" mass="10696">MGTKENALFFEPYNLNGLQVSNRIVMAPMTRSRADNPAHTATELTALYYSQRATAGLIIAGGTFISPEAVGVINVPAIYSKEQVEGWKLTTDAVHKNR</sequence>
<name>A0A840CXA3_9BACE</name>
<dbReference type="InterPro" id="IPR001155">
    <property type="entry name" value="OxRdtase_FMN_N"/>
</dbReference>
<evidence type="ECO:0000313" key="3">
    <source>
        <dbReference type="Proteomes" id="UP000560658"/>
    </source>
</evidence>
<dbReference type="InterPro" id="IPR013785">
    <property type="entry name" value="Aldolase_TIM"/>
</dbReference>
<dbReference type="PANTHER" id="PTHR22893:SF91">
    <property type="entry name" value="NADPH DEHYDROGENASE 2-RELATED"/>
    <property type="match status" value="1"/>
</dbReference>
<keyword evidence="2" id="KW-0560">Oxidoreductase</keyword>
<proteinExistence type="predicted"/>
<keyword evidence="3" id="KW-1185">Reference proteome</keyword>
<protein>
    <submittedName>
        <fullName evidence="2">N-ethylmaleimide reductase</fullName>
        <ecNumber evidence="2">1.-.-.-</ecNumber>
    </submittedName>
</protein>
<dbReference type="GO" id="GO:0010181">
    <property type="term" value="F:FMN binding"/>
    <property type="evidence" value="ECO:0007669"/>
    <property type="project" value="InterPro"/>
</dbReference>
<reference evidence="2" key="1">
    <citation type="submission" date="2020-08" db="EMBL/GenBank/DDBJ databases">
        <title>Genomic Encyclopedia of Type Strains, Phase IV (KMG-IV): sequencing the most valuable type-strain genomes for metagenomic binning, comparative biology and taxonomic classification.</title>
        <authorList>
            <person name="Goeker M."/>
        </authorList>
    </citation>
    <scope>NUCLEOTIDE SEQUENCE [LARGE SCALE GENOMIC DNA]</scope>
    <source>
        <strain evidence="2">DSM 105720</strain>
    </source>
</reference>
<evidence type="ECO:0000313" key="2">
    <source>
        <dbReference type="EMBL" id="MBB4043501.1"/>
    </source>
</evidence>
<evidence type="ECO:0000259" key="1">
    <source>
        <dbReference type="Pfam" id="PF00724"/>
    </source>
</evidence>
<dbReference type="EMBL" id="JACIER010000004">
    <property type="protein sequence ID" value="MBB4043501.1"/>
    <property type="molecule type" value="Genomic_DNA"/>
</dbReference>